<feature type="chain" id="PRO_5042996344" evidence="2">
    <location>
        <begin position="19"/>
        <end position="377"/>
    </location>
</feature>
<comment type="caution">
    <text evidence="3">The sequence shown here is derived from an EMBL/GenBank/DDBJ whole genome shotgun (WGS) entry which is preliminary data.</text>
</comment>
<dbReference type="Proteomes" id="UP001307849">
    <property type="component" value="Unassembled WGS sequence"/>
</dbReference>
<keyword evidence="2" id="KW-0732">Signal</keyword>
<gene>
    <name evidence="3" type="ORF">TWF506_009201</name>
</gene>
<reference evidence="3 4" key="1">
    <citation type="submission" date="2019-10" db="EMBL/GenBank/DDBJ databases">
        <authorList>
            <person name="Palmer J.M."/>
        </authorList>
    </citation>
    <scope>NUCLEOTIDE SEQUENCE [LARGE SCALE GENOMIC DNA]</scope>
    <source>
        <strain evidence="3 4">TWF506</strain>
    </source>
</reference>
<dbReference type="Pfam" id="PF13092">
    <property type="entry name" value="CENP-L"/>
    <property type="match status" value="1"/>
</dbReference>
<organism evidence="3 4">
    <name type="scientific">Arthrobotrys conoides</name>
    <dbReference type="NCBI Taxonomy" id="74498"/>
    <lineage>
        <taxon>Eukaryota</taxon>
        <taxon>Fungi</taxon>
        <taxon>Dikarya</taxon>
        <taxon>Ascomycota</taxon>
        <taxon>Pezizomycotina</taxon>
        <taxon>Orbiliomycetes</taxon>
        <taxon>Orbiliales</taxon>
        <taxon>Orbiliaceae</taxon>
        <taxon>Arthrobotrys</taxon>
    </lineage>
</organism>
<name>A0AAN8PEC9_9PEZI</name>
<accession>A0AAN8PEC9</accession>
<feature type="compositionally biased region" description="Polar residues" evidence="1">
    <location>
        <begin position="155"/>
        <end position="164"/>
    </location>
</feature>
<evidence type="ECO:0000256" key="1">
    <source>
        <dbReference type="SAM" id="MobiDB-lite"/>
    </source>
</evidence>
<protein>
    <submittedName>
        <fullName evidence="3">Uncharacterized protein</fullName>
    </submittedName>
</protein>
<feature type="signal peptide" evidence="2">
    <location>
        <begin position="1"/>
        <end position="18"/>
    </location>
</feature>
<proteinExistence type="predicted"/>
<evidence type="ECO:0000313" key="3">
    <source>
        <dbReference type="EMBL" id="KAK6513039.1"/>
    </source>
</evidence>
<evidence type="ECO:0000256" key="2">
    <source>
        <dbReference type="SAM" id="SignalP"/>
    </source>
</evidence>
<keyword evidence="4" id="KW-1185">Reference proteome</keyword>
<sequence length="377" mass="41814">MLFRVGCWILDVLSGVSQTSLFRENKERDLIELIQTNLHGFIMNSDAIDPLALLYNTSFNLHKVTPLNIPGSFPSQTNLKSLSSQLTNLLRGDVLRGVRVASEAVEDSTSRTGNLKRVEFSAVTIPGTDDGLKSIAVVFIYEKITYSAFLIQSPNQDASQQSDQPARRMSTRRTSSRGEQSNSYPLLLTRLPASLQSRFIEYLAENFDCHISNLRIPDRFIMNAVENHVDTFTPTDNPDEDVQPDRNLQIWLEPPVVSKSGDGVGFNKQGKLQTLKTIQMTFSRADLPGMMYKGNELKQKQGKEGTDKRGPFELAFSLYVYHHMGILVEKMRVSKAACGEFVIGTTNDGSGKCKILAAPIVGPTWSGMISALVDLAC</sequence>
<dbReference type="EMBL" id="JAVHJM010000006">
    <property type="protein sequence ID" value="KAK6513039.1"/>
    <property type="molecule type" value="Genomic_DNA"/>
</dbReference>
<evidence type="ECO:0000313" key="4">
    <source>
        <dbReference type="Proteomes" id="UP001307849"/>
    </source>
</evidence>
<feature type="region of interest" description="Disordered" evidence="1">
    <location>
        <begin position="155"/>
        <end position="182"/>
    </location>
</feature>
<dbReference type="AlphaFoldDB" id="A0AAN8PEC9"/>
<dbReference type="InterPro" id="IPR025204">
    <property type="entry name" value="CENP-L"/>
</dbReference>